<gene>
    <name evidence="1" type="ORF">N787_14185</name>
</gene>
<evidence type="ECO:0000313" key="2">
    <source>
        <dbReference type="Proteomes" id="UP000029393"/>
    </source>
</evidence>
<evidence type="ECO:0008006" key="3">
    <source>
        <dbReference type="Google" id="ProtNLM"/>
    </source>
</evidence>
<organism evidence="1 2">
    <name type="scientific">Arenimonas metalli CF5-1</name>
    <dbReference type="NCBI Taxonomy" id="1384056"/>
    <lineage>
        <taxon>Bacteria</taxon>
        <taxon>Pseudomonadati</taxon>
        <taxon>Pseudomonadota</taxon>
        <taxon>Gammaproteobacteria</taxon>
        <taxon>Lysobacterales</taxon>
        <taxon>Lysobacteraceae</taxon>
        <taxon>Arenimonas</taxon>
    </lineage>
</organism>
<dbReference type="Gene3D" id="3.10.180.10">
    <property type="entry name" value="2,3-Dihydroxybiphenyl 1,2-Dioxygenase, domain 1"/>
    <property type="match status" value="1"/>
</dbReference>
<protein>
    <recommendedName>
        <fullName evidence="3">Glyoxalase-like domain-containing protein</fullName>
    </recommendedName>
</protein>
<dbReference type="EMBL" id="AVCK01000052">
    <property type="protein sequence ID" value="KFN42149.1"/>
    <property type="molecule type" value="Genomic_DNA"/>
</dbReference>
<name>A0A091AT21_9GAMM</name>
<sequence length="90" mass="9535">MVLRSADIQLTIHAIPAAIAESISISIPPEKREDAALKFFFTVPSIPEAAAKAPALGGEVLPEQWHGPGFLVCNAVDPEGNIFQVRESAA</sequence>
<dbReference type="AlphaFoldDB" id="A0A091AT21"/>
<dbReference type="InterPro" id="IPR029068">
    <property type="entry name" value="Glyas_Bleomycin-R_OHBP_Dase"/>
</dbReference>
<dbReference type="Proteomes" id="UP000029393">
    <property type="component" value="Unassembled WGS sequence"/>
</dbReference>
<comment type="caution">
    <text evidence="1">The sequence shown here is derived from an EMBL/GenBank/DDBJ whole genome shotgun (WGS) entry which is preliminary data.</text>
</comment>
<accession>A0A091AT21</accession>
<evidence type="ECO:0000313" key="1">
    <source>
        <dbReference type="EMBL" id="KFN42149.1"/>
    </source>
</evidence>
<proteinExistence type="predicted"/>
<reference evidence="1 2" key="1">
    <citation type="submission" date="2013-09" db="EMBL/GenBank/DDBJ databases">
        <title>Genome sequencing of Arenimonas metalli.</title>
        <authorList>
            <person name="Chen F."/>
            <person name="Wang G."/>
        </authorList>
    </citation>
    <scope>NUCLEOTIDE SEQUENCE [LARGE SCALE GENOMIC DNA]</scope>
    <source>
        <strain evidence="1 2">CF5-1</strain>
    </source>
</reference>
<dbReference type="eggNOG" id="COG0346">
    <property type="taxonomic scope" value="Bacteria"/>
</dbReference>
<keyword evidence="2" id="KW-1185">Reference proteome</keyword>
<dbReference type="SUPFAM" id="SSF54593">
    <property type="entry name" value="Glyoxalase/Bleomycin resistance protein/Dihydroxybiphenyl dioxygenase"/>
    <property type="match status" value="1"/>
</dbReference>